<keyword evidence="2" id="KW-1185">Reference proteome</keyword>
<organism evidence="1 2">
    <name type="scientific">Ataeniobius toweri</name>
    <dbReference type="NCBI Taxonomy" id="208326"/>
    <lineage>
        <taxon>Eukaryota</taxon>
        <taxon>Metazoa</taxon>
        <taxon>Chordata</taxon>
        <taxon>Craniata</taxon>
        <taxon>Vertebrata</taxon>
        <taxon>Euteleostomi</taxon>
        <taxon>Actinopterygii</taxon>
        <taxon>Neopterygii</taxon>
        <taxon>Teleostei</taxon>
        <taxon>Neoteleostei</taxon>
        <taxon>Acanthomorphata</taxon>
        <taxon>Ovalentaria</taxon>
        <taxon>Atherinomorphae</taxon>
        <taxon>Cyprinodontiformes</taxon>
        <taxon>Goodeidae</taxon>
        <taxon>Ataeniobius</taxon>
    </lineage>
</organism>
<dbReference type="InterPro" id="IPR025214">
    <property type="entry name" value="CENP-U"/>
</dbReference>
<reference evidence="1 2" key="1">
    <citation type="submission" date="2021-07" db="EMBL/GenBank/DDBJ databases">
        <authorList>
            <person name="Palmer J.M."/>
        </authorList>
    </citation>
    <scope>NUCLEOTIDE SEQUENCE [LARGE SCALE GENOMIC DNA]</scope>
    <source>
        <strain evidence="1 2">AT_MEX2019</strain>
        <tissue evidence="1">Muscle</tissue>
    </source>
</reference>
<dbReference type="Pfam" id="PF13097">
    <property type="entry name" value="CENP-U"/>
    <property type="match status" value="1"/>
</dbReference>
<protein>
    <submittedName>
        <fullName evidence="1">Uncharacterized protein</fullName>
    </submittedName>
</protein>
<dbReference type="Proteomes" id="UP001345963">
    <property type="component" value="Unassembled WGS sequence"/>
</dbReference>
<evidence type="ECO:0000313" key="2">
    <source>
        <dbReference type="Proteomes" id="UP001345963"/>
    </source>
</evidence>
<proteinExistence type="predicted"/>
<name>A0ABU7ADY5_9TELE</name>
<comment type="caution">
    <text evidence="1">The sequence shown here is derived from an EMBL/GenBank/DDBJ whole genome shotgun (WGS) entry which is preliminary data.</text>
</comment>
<dbReference type="EMBL" id="JAHUTI010011726">
    <property type="protein sequence ID" value="MED6236332.1"/>
    <property type="molecule type" value="Genomic_DNA"/>
</dbReference>
<feature type="non-terminal residue" evidence="1">
    <location>
        <position position="1"/>
    </location>
</feature>
<sequence length="128" mass="13905">APKGAGSERQKKRRHVGRGGSQLEVVLETLLEFCQEYGESVESAAVRVSIGSFSKNAKAQLMEKVRPGTQSSVCMHVDTQGFKSKYLQSVFTRLGLALKLPSYMGVESLLLPDNMVQASGQDVSRQAS</sequence>
<accession>A0ABU7ADY5</accession>
<gene>
    <name evidence="1" type="ORF">ATANTOWER_007637</name>
</gene>
<evidence type="ECO:0000313" key="1">
    <source>
        <dbReference type="EMBL" id="MED6236332.1"/>
    </source>
</evidence>